<dbReference type="EnsemblPlants" id="Pp3c8_11540V3.4">
    <property type="protein sequence ID" value="Pp3c8_11540V3.4"/>
    <property type="gene ID" value="Pp3c8_11540"/>
</dbReference>
<evidence type="ECO:0000256" key="2">
    <source>
        <dbReference type="ARBA" id="ARBA00004123"/>
    </source>
</evidence>
<keyword evidence="6" id="KW-0813">Transport</keyword>
<dbReference type="EnsemblPlants" id="Pp3c8_11540V3.1">
    <property type="protein sequence ID" value="Pp3c8_11540V3.1"/>
    <property type="gene ID" value="Pp3c8_11540"/>
</dbReference>
<dbReference type="SUPFAM" id="SSF56091">
    <property type="entry name" value="DNA ligase/mRNA capping enzyme, catalytic domain"/>
    <property type="match status" value="1"/>
</dbReference>
<dbReference type="InterPro" id="IPR047857">
    <property type="entry name" value="Snurportin1_C"/>
</dbReference>
<evidence type="ECO:0000256" key="4">
    <source>
        <dbReference type="ARBA" id="ARBA00007540"/>
    </source>
</evidence>
<gene>
    <name evidence="13" type="primary">LOC112285290</name>
    <name evidence="12" type="ORF">PHYPA_011390</name>
</gene>
<evidence type="ECO:0000256" key="3">
    <source>
        <dbReference type="ARBA" id="ARBA00004496"/>
    </source>
</evidence>
<dbReference type="OrthoDB" id="10003593at2759"/>
<dbReference type="Gramene" id="Pp3c8_11540V3.5">
    <property type="protein sequence ID" value="Pp3c8_11540V3.5"/>
    <property type="gene ID" value="Pp3c8_11540"/>
</dbReference>
<keyword evidence="9" id="KW-0539">Nucleus</keyword>
<feature type="region of interest" description="Disordered" evidence="10">
    <location>
        <begin position="84"/>
        <end position="105"/>
    </location>
</feature>
<comment type="function">
    <text evidence="1">Functions as an U snRNP-specific nuclear import adapter. Involved in the trimethylguanosine (m3G)-cap-dependent nuclear import of U snRNPs. Binds specifically to the terminal m3G-cap U snRNAs.</text>
</comment>
<dbReference type="AlphaFoldDB" id="A0A2K1K6U7"/>
<dbReference type="Pfam" id="PF21974">
    <property type="entry name" value="SPN1_m3Gcap_bd"/>
    <property type="match status" value="1"/>
</dbReference>
<organism evidence="12">
    <name type="scientific">Physcomitrium patens</name>
    <name type="common">Spreading-leaved earth moss</name>
    <name type="synonym">Physcomitrella patens</name>
    <dbReference type="NCBI Taxonomy" id="3218"/>
    <lineage>
        <taxon>Eukaryota</taxon>
        <taxon>Viridiplantae</taxon>
        <taxon>Streptophyta</taxon>
        <taxon>Embryophyta</taxon>
        <taxon>Bryophyta</taxon>
        <taxon>Bryophytina</taxon>
        <taxon>Bryopsida</taxon>
        <taxon>Funariidae</taxon>
        <taxon>Funariales</taxon>
        <taxon>Funariaceae</taxon>
        <taxon>Physcomitrium</taxon>
    </lineage>
</organism>
<feature type="compositionally biased region" description="Basic and acidic residues" evidence="10">
    <location>
        <begin position="16"/>
        <end position="27"/>
    </location>
</feature>
<evidence type="ECO:0000313" key="13">
    <source>
        <dbReference type="EnsemblPlants" id="Pp3c8_11540V3.1"/>
    </source>
</evidence>
<dbReference type="Gramene" id="Pp3c8_11540V3.1">
    <property type="protein sequence ID" value="Pp3c8_11540V3.1"/>
    <property type="gene ID" value="Pp3c8_11540"/>
</dbReference>
<accession>A0A2K1K6U7</accession>
<reference evidence="12 14" key="2">
    <citation type="journal article" date="2018" name="Plant J.">
        <title>The Physcomitrella patens chromosome-scale assembly reveals moss genome structure and evolution.</title>
        <authorList>
            <person name="Lang D."/>
            <person name="Ullrich K.K."/>
            <person name="Murat F."/>
            <person name="Fuchs J."/>
            <person name="Jenkins J."/>
            <person name="Haas F.B."/>
            <person name="Piednoel M."/>
            <person name="Gundlach H."/>
            <person name="Van Bel M."/>
            <person name="Meyberg R."/>
            <person name="Vives C."/>
            <person name="Morata J."/>
            <person name="Symeonidi A."/>
            <person name="Hiss M."/>
            <person name="Muchero W."/>
            <person name="Kamisugi Y."/>
            <person name="Saleh O."/>
            <person name="Blanc G."/>
            <person name="Decker E.L."/>
            <person name="van Gessel N."/>
            <person name="Grimwood J."/>
            <person name="Hayes R.D."/>
            <person name="Graham S.W."/>
            <person name="Gunter L.E."/>
            <person name="McDaniel S.F."/>
            <person name="Hoernstein S.N.W."/>
            <person name="Larsson A."/>
            <person name="Li F.W."/>
            <person name="Perroud P.F."/>
            <person name="Phillips J."/>
            <person name="Ranjan P."/>
            <person name="Rokshar D.S."/>
            <person name="Rothfels C.J."/>
            <person name="Schneider L."/>
            <person name="Shu S."/>
            <person name="Stevenson D.W."/>
            <person name="Thummler F."/>
            <person name="Tillich M."/>
            <person name="Villarreal Aguilar J.C."/>
            <person name="Widiez T."/>
            <person name="Wong G.K."/>
            <person name="Wymore A."/>
            <person name="Zhang Y."/>
            <person name="Zimmer A.D."/>
            <person name="Quatrano R.S."/>
            <person name="Mayer K.F.X."/>
            <person name="Goodstein D."/>
            <person name="Casacuberta J.M."/>
            <person name="Vandepoele K."/>
            <person name="Reski R."/>
            <person name="Cuming A.C."/>
            <person name="Tuskan G.A."/>
            <person name="Maumus F."/>
            <person name="Salse J."/>
            <person name="Schmutz J."/>
            <person name="Rensing S.A."/>
        </authorList>
    </citation>
    <scope>NUCLEOTIDE SEQUENCE [LARGE SCALE GENOMIC DNA]</scope>
    <source>
        <strain evidence="13 14">cv. Gransden 2004</strain>
    </source>
</reference>
<comment type="subcellular location">
    <subcellularLocation>
        <location evidence="3">Cytoplasm</location>
    </subcellularLocation>
    <subcellularLocation>
        <location evidence="2">Nucleus</location>
    </subcellularLocation>
</comment>
<dbReference type="OMA" id="TDWHVFA"/>
<proteinExistence type="inferred from homology"/>
<dbReference type="GO" id="GO:0005737">
    <property type="term" value="C:cytoplasm"/>
    <property type="evidence" value="ECO:0007669"/>
    <property type="project" value="UniProtKB-SubCell"/>
</dbReference>
<feature type="compositionally biased region" description="Acidic residues" evidence="10">
    <location>
        <begin position="84"/>
        <end position="94"/>
    </location>
</feature>
<dbReference type="InterPro" id="IPR017336">
    <property type="entry name" value="Snurportin-1"/>
</dbReference>
<protein>
    <recommendedName>
        <fullName evidence="5">Snurportin-1</fullName>
    </recommendedName>
</protein>
<keyword evidence="7" id="KW-0963">Cytoplasm</keyword>
<evidence type="ECO:0000256" key="6">
    <source>
        <dbReference type="ARBA" id="ARBA00022448"/>
    </source>
</evidence>
<dbReference type="GO" id="GO:0061015">
    <property type="term" value="P:snRNA import into nucleus"/>
    <property type="evidence" value="ECO:0007669"/>
    <property type="project" value="InterPro"/>
</dbReference>
<evidence type="ECO:0000256" key="1">
    <source>
        <dbReference type="ARBA" id="ARBA00003975"/>
    </source>
</evidence>
<dbReference type="KEGG" id="ppp:112285290"/>
<dbReference type="CDD" id="cd09232">
    <property type="entry name" value="Snurportin-1_C"/>
    <property type="match status" value="1"/>
</dbReference>
<evidence type="ECO:0000313" key="12">
    <source>
        <dbReference type="EMBL" id="PNR49494.1"/>
    </source>
</evidence>
<reference evidence="13" key="3">
    <citation type="submission" date="2020-12" db="UniProtKB">
        <authorList>
            <consortium name="EnsemblPlants"/>
        </authorList>
    </citation>
    <scope>IDENTIFICATION</scope>
</reference>
<evidence type="ECO:0000256" key="5">
    <source>
        <dbReference type="ARBA" id="ARBA00016034"/>
    </source>
</evidence>
<feature type="region of interest" description="Disordered" evidence="10">
    <location>
        <begin position="1"/>
        <end position="40"/>
    </location>
</feature>
<dbReference type="Gene3D" id="3.30.470.30">
    <property type="entry name" value="DNA ligase/mRNA capping enzyme"/>
    <property type="match status" value="1"/>
</dbReference>
<dbReference type="GO" id="GO:0003723">
    <property type="term" value="F:RNA binding"/>
    <property type="evidence" value="ECO:0007669"/>
    <property type="project" value="UniProtKB-KW"/>
</dbReference>
<keyword evidence="14" id="KW-1185">Reference proteome</keyword>
<dbReference type="Gramene" id="Pp3c8_11540V3.4">
    <property type="protein sequence ID" value="Pp3c8_11540V3.4"/>
    <property type="gene ID" value="Pp3c8_11540"/>
</dbReference>
<dbReference type="EMBL" id="ABEU02000008">
    <property type="protein sequence ID" value="PNR49494.1"/>
    <property type="molecule type" value="Genomic_DNA"/>
</dbReference>
<evidence type="ECO:0000256" key="8">
    <source>
        <dbReference type="ARBA" id="ARBA00022884"/>
    </source>
</evidence>
<dbReference type="FunCoup" id="A0A2K1K6U7">
    <property type="interactions" value="3977"/>
</dbReference>
<evidence type="ECO:0000256" key="9">
    <source>
        <dbReference type="ARBA" id="ARBA00023242"/>
    </source>
</evidence>
<dbReference type="PANTHER" id="PTHR13403:SF6">
    <property type="entry name" value="SNURPORTIN-1"/>
    <property type="match status" value="1"/>
</dbReference>
<sequence length="442" mass="49433">MAGTTLVPPGRQHKRTVSDQQKRRELALQRQKQGRRDLQHHARQLALSALNEVGDVSGEQEEEPAVYELNVPRAASENVAADYNEQDDTEASMEDAERSPGSKRKTLLEGANLKGLRAREFFARQLMLPEWMVDIPSYLKKDWFVMPRPEGQRCLVISANGITLSRQRNGRILHSFPSALPNGARTKEVAAGSHVYCILDCIFHEPDKTYYVIDMMCWRGYSLFDCTAEFRFFWMTTKLAETGALGAPSAHHHYQFSVVPVYECNVAALQAVYSGPVPFQRDGILFYNRHALYELGLTPLVVVWKDAQCSQYLLDTDSQGNVPTYQQVVLELRSDGSVVTCDDPPVIFGTLAPEFLEQNARHLKPGMLIRFAIGDQGLSLVEGKPVVADIHFEGIANKNRARRADSCTKILFQYAARHGALTINDIVAAIETSDEEGDTSMG</sequence>
<dbReference type="EnsemblPlants" id="Pp3c8_11540V3.6">
    <property type="protein sequence ID" value="Pp3c8_11540V3.6"/>
    <property type="gene ID" value="Pp3c8_11540"/>
</dbReference>
<dbReference type="GeneID" id="112285290"/>
<comment type="similarity">
    <text evidence="4">Belongs to the snurportin family.</text>
</comment>
<dbReference type="PANTHER" id="PTHR13403">
    <property type="entry name" value="SNURPORTIN1 RNUT1 PROTEIN RNA, U TRANSPORTER 1"/>
    <property type="match status" value="1"/>
</dbReference>
<evidence type="ECO:0000256" key="10">
    <source>
        <dbReference type="SAM" id="MobiDB-lite"/>
    </source>
</evidence>
<reference evidence="12 14" key="1">
    <citation type="journal article" date="2008" name="Science">
        <title>The Physcomitrella genome reveals evolutionary insights into the conquest of land by plants.</title>
        <authorList>
            <person name="Rensing S."/>
            <person name="Lang D."/>
            <person name="Zimmer A."/>
            <person name="Terry A."/>
            <person name="Salamov A."/>
            <person name="Shapiro H."/>
            <person name="Nishiyama T."/>
            <person name="Perroud P.-F."/>
            <person name="Lindquist E."/>
            <person name="Kamisugi Y."/>
            <person name="Tanahashi T."/>
            <person name="Sakakibara K."/>
            <person name="Fujita T."/>
            <person name="Oishi K."/>
            <person name="Shin-I T."/>
            <person name="Kuroki Y."/>
            <person name="Toyoda A."/>
            <person name="Suzuki Y."/>
            <person name="Hashimoto A."/>
            <person name="Yamaguchi K."/>
            <person name="Sugano A."/>
            <person name="Kohara Y."/>
            <person name="Fujiyama A."/>
            <person name="Anterola A."/>
            <person name="Aoki S."/>
            <person name="Ashton N."/>
            <person name="Barbazuk W.B."/>
            <person name="Barker E."/>
            <person name="Bennetzen J."/>
            <person name="Bezanilla M."/>
            <person name="Blankenship R."/>
            <person name="Cho S.H."/>
            <person name="Dutcher S."/>
            <person name="Estelle M."/>
            <person name="Fawcett J.A."/>
            <person name="Gundlach H."/>
            <person name="Hanada K."/>
            <person name="Heyl A."/>
            <person name="Hicks K.A."/>
            <person name="Hugh J."/>
            <person name="Lohr M."/>
            <person name="Mayer K."/>
            <person name="Melkozernov A."/>
            <person name="Murata T."/>
            <person name="Nelson D."/>
            <person name="Pils B."/>
            <person name="Prigge M."/>
            <person name="Reiss B."/>
            <person name="Renner T."/>
            <person name="Rombauts S."/>
            <person name="Rushton P."/>
            <person name="Sanderfoot A."/>
            <person name="Schween G."/>
            <person name="Shiu S.-H."/>
            <person name="Stueber K."/>
            <person name="Theodoulou F.L."/>
            <person name="Tu H."/>
            <person name="Van de Peer Y."/>
            <person name="Verrier P.J."/>
            <person name="Waters E."/>
            <person name="Wood A."/>
            <person name="Yang L."/>
            <person name="Cove D."/>
            <person name="Cuming A."/>
            <person name="Hasebe M."/>
            <person name="Lucas S."/>
            <person name="Mishler D.B."/>
            <person name="Reski R."/>
            <person name="Grigoriev I."/>
            <person name="Quatrano R.S."/>
            <person name="Boore J.L."/>
        </authorList>
    </citation>
    <scope>NUCLEOTIDE SEQUENCE [LARGE SCALE GENOMIC DNA]</scope>
    <source>
        <strain evidence="13 14">cv. Gransden 2004</strain>
    </source>
</reference>
<evidence type="ECO:0000259" key="11">
    <source>
        <dbReference type="Pfam" id="PF21974"/>
    </source>
</evidence>
<dbReference type="STRING" id="3218.A0A2K1K6U7"/>
<feature type="region of interest" description="Disordered" evidence="10">
    <location>
        <begin position="52"/>
        <end position="71"/>
    </location>
</feature>
<dbReference type="Gramene" id="Pp3c8_11540V3.6">
    <property type="protein sequence ID" value="Pp3c8_11540V3.6"/>
    <property type="gene ID" value="Pp3c8_11540"/>
</dbReference>
<dbReference type="GO" id="GO:0005634">
    <property type="term" value="C:nucleus"/>
    <property type="evidence" value="ECO:0007669"/>
    <property type="project" value="UniProtKB-SubCell"/>
</dbReference>
<feature type="domain" description="Snurportin-1 m3G cap-binding" evidence="11">
    <location>
        <begin position="125"/>
        <end position="302"/>
    </location>
</feature>
<dbReference type="EnsemblPlants" id="Pp3c8_11540V3.5">
    <property type="protein sequence ID" value="Pp3c8_11540V3.5"/>
    <property type="gene ID" value="Pp3c8_11540"/>
</dbReference>
<evidence type="ECO:0000313" key="14">
    <source>
        <dbReference type="Proteomes" id="UP000006727"/>
    </source>
</evidence>
<dbReference type="RefSeq" id="XP_024381739.1">
    <property type="nucleotide sequence ID" value="XM_024525971.2"/>
</dbReference>
<name>A0A2K1K6U7_PHYPA</name>
<dbReference type="Proteomes" id="UP000006727">
    <property type="component" value="Chromosome 8"/>
</dbReference>
<keyword evidence="8" id="KW-0694">RNA-binding</keyword>
<evidence type="ECO:0000256" key="7">
    <source>
        <dbReference type="ARBA" id="ARBA00022490"/>
    </source>
</evidence>
<dbReference type="PaxDb" id="3218-PP1S62_76V6.1"/>